<evidence type="ECO:0000313" key="7">
    <source>
        <dbReference type="Proteomes" id="UP000289857"/>
    </source>
</evidence>
<dbReference type="PROSITE" id="PS51296">
    <property type="entry name" value="RIESKE"/>
    <property type="match status" value="1"/>
</dbReference>
<dbReference type="EMBL" id="SBKN01000001">
    <property type="protein sequence ID" value="RXR24100.1"/>
    <property type="molecule type" value="Genomic_DNA"/>
</dbReference>
<dbReference type="SUPFAM" id="SSF50022">
    <property type="entry name" value="ISP domain"/>
    <property type="match status" value="1"/>
</dbReference>
<keyword evidence="3" id="KW-0408">Iron</keyword>
<dbReference type="GO" id="GO:0051537">
    <property type="term" value="F:2 iron, 2 sulfur cluster binding"/>
    <property type="evidence" value="ECO:0007669"/>
    <property type="project" value="UniProtKB-KW"/>
</dbReference>
<accession>A0A4V1N2Y3</accession>
<keyword evidence="4" id="KW-0411">Iron-sulfur</keyword>
<feature type="domain" description="Rieske" evidence="5">
    <location>
        <begin position="41"/>
        <end position="138"/>
    </location>
</feature>
<dbReference type="RefSeq" id="WP_129460063.1">
    <property type="nucleotide sequence ID" value="NZ_SBKN01000001.1"/>
</dbReference>
<organism evidence="6 7">
    <name type="scientific">Flavobacterium stagni</name>
    <dbReference type="NCBI Taxonomy" id="2506421"/>
    <lineage>
        <taxon>Bacteria</taxon>
        <taxon>Pseudomonadati</taxon>
        <taxon>Bacteroidota</taxon>
        <taxon>Flavobacteriia</taxon>
        <taxon>Flavobacteriales</taxon>
        <taxon>Flavobacteriaceae</taxon>
        <taxon>Flavobacterium</taxon>
    </lineage>
</organism>
<dbReference type="Gene3D" id="2.102.10.10">
    <property type="entry name" value="Rieske [2Fe-2S] iron-sulphur domain"/>
    <property type="match status" value="1"/>
</dbReference>
<keyword evidence="1" id="KW-0001">2Fe-2S</keyword>
<protein>
    <recommendedName>
        <fullName evidence="5">Rieske domain-containing protein</fullName>
    </recommendedName>
</protein>
<keyword evidence="2" id="KW-0479">Metal-binding</keyword>
<dbReference type="GO" id="GO:0046872">
    <property type="term" value="F:metal ion binding"/>
    <property type="evidence" value="ECO:0007669"/>
    <property type="project" value="UniProtKB-KW"/>
</dbReference>
<sequence length="140" mass="15303">MKKAVILSLLTVLTWGCSKDGFSNQNPYLPNYGFSMEVNTNLPSYNSLLFTGNSVRVYPVNGPTNGVIVFNTGSTYNAFDGSCPNQNITSCSKLTLSSSNAHCECEGENYNLFNGQTTGKPYGLKQYRVQVNGNIITVYN</sequence>
<evidence type="ECO:0000259" key="5">
    <source>
        <dbReference type="PROSITE" id="PS51296"/>
    </source>
</evidence>
<dbReference type="InterPro" id="IPR036922">
    <property type="entry name" value="Rieske_2Fe-2S_sf"/>
</dbReference>
<gene>
    <name evidence="6" type="ORF">EQG61_01285</name>
</gene>
<proteinExistence type="predicted"/>
<dbReference type="InterPro" id="IPR017941">
    <property type="entry name" value="Rieske_2Fe-2S"/>
</dbReference>
<dbReference type="Proteomes" id="UP000289857">
    <property type="component" value="Unassembled WGS sequence"/>
</dbReference>
<dbReference type="AlphaFoldDB" id="A0A4V1N2Y3"/>
<comment type="caution">
    <text evidence="6">The sequence shown here is derived from an EMBL/GenBank/DDBJ whole genome shotgun (WGS) entry which is preliminary data.</text>
</comment>
<name>A0A4V1N2Y3_9FLAO</name>
<evidence type="ECO:0000256" key="2">
    <source>
        <dbReference type="ARBA" id="ARBA00022723"/>
    </source>
</evidence>
<evidence type="ECO:0000256" key="3">
    <source>
        <dbReference type="ARBA" id="ARBA00023004"/>
    </source>
</evidence>
<evidence type="ECO:0000256" key="4">
    <source>
        <dbReference type="ARBA" id="ARBA00023014"/>
    </source>
</evidence>
<keyword evidence="7" id="KW-1185">Reference proteome</keyword>
<evidence type="ECO:0000313" key="6">
    <source>
        <dbReference type="EMBL" id="RXR24100.1"/>
    </source>
</evidence>
<dbReference type="OrthoDB" id="1201186at2"/>
<reference evidence="7" key="1">
    <citation type="submission" date="2019-01" db="EMBL/GenBank/DDBJ databases">
        <title>Cytophagaceae bacterium strain CAR-16.</title>
        <authorList>
            <person name="Chen W.-M."/>
        </authorList>
    </citation>
    <scope>NUCLEOTIDE SEQUENCE [LARGE SCALE GENOMIC DNA]</scope>
    <source>
        <strain evidence="7">WWJ-16</strain>
    </source>
</reference>
<evidence type="ECO:0000256" key="1">
    <source>
        <dbReference type="ARBA" id="ARBA00022714"/>
    </source>
</evidence>